<dbReference type="GO" id="GO:0019843">
    <property type="term" value="F:rRNA binding"/>
    <property type="evidence" value="ECO:0007669"/>
    <property type="project" value="UniProtKB-UniRule"/>
</dbReference>
<dbReference type="SUPFAM" id="SSF56047">
    <property type="entry name" value="Ribosomal protein S8"/>
    <property type="match status" value="1"/>
</dbReference>
<keyword evidence="3 8" id="KW-0694">RNA-binding</keyword>
<dbReference type="HAMAP" id="MF_01302_B">
    <property type="entry name" value="Ribosomal_uS8_B"/>
    <property type="match status" value="1"/>
</dbReference>
<dbReference type="GO" id="GO:0005840">
    <property type="term" value="C:ribosome"/>
    <property type="evidence" value="ECO:0007669"/>
    <property type="project" value="UniProtKB-KW"/>
</dbReference>
<dbReference type="InterPro" id="IPR000630">
    <property type="entry name" value="Ribosomal_uS8"/>
</dbReference>
<evidence type="ECO:0000313" key="11">
    <source>
        <dbReference type="Proteomes" id="UP000320386"/>
    </source>
</evidence>
<dbReference type="NCBIfam" id="NF001109">
    <property type="entry name" value="PRK00136.1"/>
    <property type="match status" value="1"/>
</dbReference>
<dbReference type="GO" id="GO:0003735">
    <property type="term" value="F:structural constituent of ribosome"/>
    <property type="evidence" value="ECO:0007669"/>
    <property type="project" value="InterPro"/>
</dbReference>
<evidence type="ECO:0000256" key="1">
    <source>
        <dbReference type="ARBA" id="ARBA00006471"/>
    </source>
</evidence>
<protein>
    <recommendedName>
        <fullName evidence="6 8">Small ribosomal subunit protein uS8</fullName>
    </recommendedName>
</protein>
<keyword evidence="11" id="KW-1185">Reference proteome</keyword>
<reference evidence="10 11" key="1">
    <citation type="submission" date="2019-02" db="EMBL/GenBank/DDBJ databases">
        <title>Deep-cultivation of Planctomycetes and their phenomic and genomic characterization uncovers novel biology.</title>
        <authorList>
            <person name="Wiegand S."/>
            <person name="Jogler M."/>
            <person name="Boedeker C."/>
            <person name="Pinto D."/>
            <person name="Vollmers J."/>
            <person name="Rivas-Marin E."/>
            <person name="Kohn T."/>
            <person name="Peeters S.H."/>
            <person name="Heuer A."/>
            <person name="Rast P."/>
            <person name="Oberbeckmann S."/>
            <person name="Bunk B."/>
            <person name="Jeske O."/>
            <person name="Meyerdierks A."/>
            <person name="Storesund J.E."/>
            <person name="Kallscheuer N."/>
            <person name="Luecker S."/>
            <person name="Lage O.M."/>
            <person name="Pohl T."/>
            <person name="Merkel B.J."/>
            <person name="Hornburger P."/>
            <person name="Mueller R.-W."/>
            <person name="Bruemmer F."/>
            <person name="Labrenz M."/>
            <person name="Spormann A.M."/>
            <person name="Op den Camp H."/>
            <person name="Overmann J."/>
            <person name="Amann R."/>
            <person name="Jetten M.S.M."/>
            <person name="Mascher T."/>
            <person name="Medema M.H."/>
            <person name="Devos D.P."/>
            <person name="Kaster A.-K."/>
            <person name="Ovreas L."/>
            <person name="Rohde M."/>
            <person name="Galperin M.Y."/>
            <person name="Jogler C."/>
        </authorList>
    </citation>
    <scope>NUCLEOTIDE SEQUENCE [LARGE SCALE GENOMIC DNA]</scope>
    <source>
        <strain evidence="10 11">Pan265</strain>
    </source>
</reference>
<sequence>MALSDPIADMLTRVRNAARSRHQTVDCRNSNVCRGIARVLRDEGYITRFDVIEDGRQGILRIELKYGTRGEQLIHLLKRESKPGCRVYRKVNELPRPLAGLGIAILTTPRGVLSDREARTENVGGELLCTVE</sequence>
<organism evidence="10 11">
    <name type="scientific">Mucisphaera calidilacus</name>
    <dbReference type="NCBI Taxonomy" id="2527982"/>
    <lineage>
        <taxon>Bacteria</taxon>
        <taxon>Pseudomonadati</taxon>
        <taxon>Planctomycetota</taxon>
        <taxon>Phycisphaerae</taxon>
        <taxon>Phycisphaerales</taxon>
        <taxon>Phycisphaeraceae</taxon>
        <taxon>Mucisphaera</taxon>
    </lineage>
</organism>
<evidence type="ECO:0000256" key="3">
    <source>
        <dbReference type="ARBA" id="ARBA00022884"/>
    </source>
</evidence>
<dbReference type="EMBL" id="CP036280">
    <property type="protein sequence ID" value="QDU71762.1"/>
    <property type="molecule type" value="Genomic_DNA"/>
</dbReference>
<evidence type="ECO:0000313" key="10">
    <source>
        <dbReference type="EMBL" id="QDU71762.1"/>
    </source>
</evidence>
<accession>A0A518BXQ6</accession>
<dbReference type="FunFam" id="3.30.1490.10:FF:000001">
    <property type="entry name" value="30S ribosomal protein S8"/>
    <property type="match status" value="1"/>
</dbReference>
<dbReference type="RefSeq" id="WP_145445965.1">
    <property type="nucleotide sequence ID" value="NZ_CP036280.1"/>
</dbReference>
<evidence type="ECO:0000256" key="9">
    <source>
        <dbReference type="RuleBase" id="RU003660"/>
    </source>
</evidence>
<dbReference type="Gene3D" id="3.30.1370.30">
    <property type="match status" value="1"/>
</dbReference>
<comment type="similarity">
    <text evidence="1 8 9">Belongs to the universal ribosomal protein uS8 family.</text>
</comment>
<proteinExistence type="inferred from homology"/>
<keyword evidence="2 8" id="KW-0699">rRNA-binding</keyword>
<evidence type="ECO:0000256" key="8">
    <source>
        <dbReference type="HAMAP-Rule" id="MF_01302"/>
    </source>
</evidence>
<dbReference type="GO" id="GO:0005737">
    <property type="term" value="C:cytoplasm"/>
    <property type="evidence" value="ECO:0007669"/>
    <property type="project" value="UniProtKB-ARBA"/>
</dbReference>
<dbReference type="AlphaFoldDB" id="A0A518BXQ6"/>
<gene>
    <name evidence="8 10" type="primary">rpsH</name>
    <name evidence="10" type="ORF">Pan265_16150</name>
</gene>
<dbReference type="Proteomes" id="UP000320386">
    <property type="component" value="Chromosome"/>
</dbReference>
<comment type="function">
    <text evidence="8">One of the primary rRNA binding proteins, it binds directly to 16S rRNA central domain where it helps coordinate assembly of the platform of the 30S subunit.</text>
</comment>
<comment type="subunit">
    <text evidence="7 8">Part of the 30S ribosomal subunit. Contacts proteins S5 and S12.</text>
</comment>
<dbReference type="Gene3D" id="3.30.1490.10">
    <property type="match status" value="1"/>
</dbReference>
<evidence type="ECO:0000256" key="4">
    <source>
        <dbReference type="ARBA" id="ARBA00022980"/>
    </source>
</evidence>
<dbReference type="KEGG" id="mcad:Pan265_16150"/>
<dbReference type="GO" id="GO:1990904">
    <property type="term" value="C:ribonucleoprotein complex"/>
    <property type="evidence" value="ECO:0007669"/>
    <property type="project" value="UniProtKB-KW"/>
</dbReference>
<dbReference type="FunFam" id="3.30.1370.30:FF:000002">
    <property type="entry name" value="30S ribosomal protein S8"/>
    <property type="match status" value="1"/>
</dbReference>
<keyword evidence="4 8" id="KW-0689">Ribosomal protein</keyword>
<evidence type="ECO:0000256" key="5">
    <source>
        <dbReference type="ARBA" id="ARBA00023274"/>
    </source>
</evidence>
<keyword evidence="5 8" id="KW-0687">Ribonucleoprotein</keyword>
<evidence type="ECO:0000256" key="7">
    <source>
        <dbReference type="ARBA" id="ARBA00046740"/>
    </source>
</evidence>
<dbReference type="PANTHER" id="PTHR11758">
    <property type="entry name" value="40S RIBOSOMAL PROTEIN S15A"/>
    <property type="match status" value="1"/>
</dbReference>
<dbReference type="PROSITE" id="PS00053">
    <property type="entry name" value="RIBOSOMAL_S8"/>
    <property type="match status" value="1"/>
</dbReference>
<dbReference type="GO" id="GO:0006412">
    <property type="term" value="P:translation"/>
    <property type="evidence" value="ECO:0007669"/>
    <property type="project" value="UniProtKB-UniRule"/>
</dbReference>
<evidence type="ECO:0000256" key="6">
    <source>
        <dbReference type="ARBA" id="ARBA00035258"/>
    </source>
</evidence>
<evidence type="ECO:0000256" key="2">
    <source>
        <dbReference type="ARBA" id="ARBA00022730"/>
    </source>
</evidence>
<dbReference type="InterPro" id="IPR047863">
    <property type="entry name" value="Ribosomal_uS8_CS"/>
</dbReference>
<name>A0A518BXQ6_9BACT</name>
<dbReference type="InterPro" id="IPR035987">
    <property type="entry name" value="Ribosomal_uS8_sf"/>
</dbReference>
<dbReference type="Pfam" id="PF00410">
    <property type="entry name" value="Ribosomal_S8"/>
    <property type="match status" value="1"/>
</dbReference>
<dbReference type="OrthoDB" id="9802617at2"/>